<dbReference type="EMBL" id="FN656540">
    <property type="protein sequence ID" value="CBY41627.1"/>
    <property type="molecule type" value="Genomic_DNA"/>
</dbReference>
<proteinExistence type="predicted"/>
<gene>
    <name evidence="1" type="ORF">GSOID_T00023711001</name>
</gene>
<protein>
    <submittedName>
        <fullName evidence="1">Uncharacterized protein</fullName>
    </submittedName>
</protein>
<reference evidence="1" key="1">
    <citation type="journal article" date="2010" name="Science">
        <title>Plasticity of animal genome architecture unmasked by rapid evolution of a pelagic tunicate.</title>
        <authorList>
            <person name="Denoeud F."/>
            <person name="Henriet S."/>
            <person name="Mungpakdee S."/>
            <person name="Aury J.M."/>
            <person name="Da Silva C."/>
            <person name="Brinkmann H."/>
            <person name="Mikhaleva J."/>
            <person name="Olsen L.C."/>
            <person name="Jubin C."/>
            <person name="Canestro C."/>
            <person name="Bouquet J.M."/>
            <person name="Danks G."/>
            <person name="Poulain J."/>
            <person name="Campsteijn C."/>
            <person name="Adamski M."/>
            <person name="Cross I."/>
            <person name="Yadetie F."/>
            <person name="Muffato M."/>
            <person name="Louis A."/>
            <person name="Butcher S."/>
            <person name="Tsagkogeorga G."/>
            <person name="Konrad A."/>
            <person name="Singh S."/>
            <person name="Jensen M.F."/>
            <person name="Cong E.H."/>
            <person name="Eikeseth-Otteraa H."/>
            <person name="Noel B."/>
            <person name="Anthouard V."/>
            <person name="Porcel B.M."/>
            <person name="Kachouri-Lafond R."/>
            <person name="Nishino A."/>
            <person name="Ugolini M."/>
            <person name="Chourrout P."/>
            <person name="Nishida H."/>
            <person name="Aasland R."/>
            <person name="Huzurbazar S."/>
            <person name="Westhof E."/>
            <person name="Delsuc F."/>
            <person name="Lehrach H."/>
            <person name="Reinhardt R."/>
            <person name="Weissenbach J."/>
            <person name="Roy S.W."/>
            <person name="Artiguenave F."/>
            <person name="Postlethwait J.H."/>
            <person name="Manak J.R."/>
            <person name="Thompson E.M."/>
            <person name="Jaillon O."/>
            <person name="Du Pasquier L."/>
            <person name="Boudinot P."/>
            <person name="Liberles D.A."/>
            <person name="Volff J.N."/>
            <person name="Philippe H."/>
            <person name="Lenhard B."/>
            <person name="Roest Crollius H."/>
            <person name="Wincker P."/>
            <person name="Chourrout D."/>
        </authorList>
    </citation>
    <scope>NUCLEOTIDE SEQUENCE [LARGE SCALE GENOMIC DNA]</scope>
</reference>
<dbReference type="AlphaFoldDB" id="E4Z1P9"/>
<organism evidence="1">
    <name type="scientific">Oikopleura dioica</name>
    <name type="common">Tunicate</name>
    <dbReference type="NCBI Taxonomy" id="34765"/>
    <lineage>
        <taxon>Eukaryota</taxon>
        <taxon>Metazoa</taxon>
        <taxon>Chordata</taxon>
        <taxon>Tunicata</taxon>
        <taxon>Appendicularia</taxon>
        <taxon>Copelata</taxon>
        <taxon>Oikopleuridae</taxon>
        <taxon>Oikopleura</taxon>
    </lineage>
</organism>
<evidence type="ECO:0000313" key="1">
    <source>
        <dbReference type="EMBL" id="CBY41627.1"/>
    </source>
</evidence>
<dbReference type="Proteomes" id="UP000011014">
    <property type="component" value="Unassembled WGS sequence"/>
</dbReference>
<sequence>MFLFKNHDPRFFYCKYHFKRIKHASTQEERQRLIRQWSKRKLLKLSSLLTEAARKSFGNAPRLDAINCKRLALFGLNPITAKKPRKSRKKPSSVVPAQSRLKDDVFFHVTSIIYSAVTVASD</sequence>
<name>E4Z1P9_OIKDI</name>
<accession>E4Z1P9</accession>